<name>A0A5B0QY74_PUCGR</name>
<dbReference type="AlphaFoldDB" id="A0A5B0QY74"/>
<dbReference type="EMBL" id="VSWC01000002">
    <property type="protein sequence ID" value="KAA1118100.1"/>
    <property type="molecule type" value="Genomic_DNA"/>
</dbReference>
<proteinExistence type="predicted"/>
<keyword evidence="1" id="KW-1133">Transmembrane helix</keyword>
<keyword evidence="1" id="KW-0472">Membrane</keyword>
<sequence>MENSQNHLSAAATPIPKIVSSVLQEASTVDVASHPATSNNFTTNRIGSYQNLSILDAFFHPNDLQNTKGSAFPQTRLIAVAAAVISVSFFVAVCIWACFRLRNQHRAEALSLPHTSRPTTHIDLSSPEKSVPSTKADFIGSPSSGFGTNTPTTSTFCEEFDFVPAVVPVIHSPTTIMHHGDISPCTKGAYGSPLIRAGSQLDRIPSRPEYLNFVPRVLLTGNLLPPQAVAVSDSKLLQFNVSHGVAMKALPEPAPCKMSPAEASTELEKLIQQVNLRIFEDFDADDSFTESDSSSIPEGLSALTGDPLPFGGAQRLMQPQLLLPLPLPLPRYNYRKLTPLRQSPSIV</sequence>
<evidence type="ECO:0008006" key="4">
    <source>
        <dbReference type="Google" id="ProtNLM"/>
    </source>
</evidence>
<evidence type="ECO:0000313" key="2">
    <source>
        <dbReference type="EMBL" id="KAA1118100.1"/>
    </source>
</evidence>
<comment type="caution">
    <text evidence="2">The sequence shown here is derived from an EMBL/GenBank/DDBJ whole genome shotgun (WGS) entry which is preliminary data.</text>
</comment>
<evidence type="ECO:0000256" key="1">
    <source>
        <dbReference type="SAM" id="Phobius"/>
    </source>
</evidence>
<keyword evidence="3" id="KW-1185">Reference proteome</keyword>
<evidence type="ECO:0000313" key="3">
    <source>
        <dbReference type="Proteomes" id="UP000324748"/>
    </source>
</evidence>
<gene>
    <name evidence="2" type="ORF">PGT21_031313</name>
</gene>
<protein>
    <recommendedName>
        <fullName evidence="4">Transmembrane protein</fullName>
    </recommendedName>
</protein>
<feature type="transmembrane region" description="Helical" evidence="1">
    <location>
        <begin position="77"/>
        <end position="99"/>
    </location>
</feature>
<organism evidence="2 3">
    <name type="scientific">Puccinia graminis f. sp. tritici</name>
    <dbReference type="NCBI Taxonomy" id="56615"/>
    <lineage>
        <taxon>Eukaryota</taxon>
        <taxon>Fungi</taxon>
        <taxon>Dikarya</taxon>
        <taxon>Basidiomycota</taxon>
        <taxon>Pucciniomycotina</taxon>
        <taxon>Pucciniomycetes</taxon>
        <taxon>Pucciniales</taxon>
        <taxon>Pucciniaceae</taxon>
        <taxon>Puccinia</taxon>
    </lineage>
</organism>
<dbReference type="OrthoDB" id="10285508at2759"/>
<dbReference type="Proteomes" id="UP000324748">
    <property type="component" value="Unassembled WGS sequence"/>
</dbReference>
<reference evidence="2 3" key="1">
    <citation type="submission" date="2019-05" db="EMBL/GenBank/DDBJ databases">
        <title>Emergence of the Ug99 lineage of the wheat stem rust pathogen through somatic hybridization.</title>
        <authorList>
            <person name="Li F."/>
            <person name="Upadhyaya N.M."/>
            <person name="Sperschneider J."/>
            <person name="Matny O."/>
            <person name="Nguyen-Phuc H."/>
            <person name="Mago R."/>
            <person name="Raley C."/>
            <person name="Miller M.E."/>
            <person name="Silverstein K.A.T."/>
            <person name="Henningsen E."/>
            <person name="Hirsch C.D."/>
            <person name="Visser B."/>
            <person name="Pretorius Z.A."/>
            <person name="Steffenson B.J."/>
            <person name="Schwessinger B."/>
            <person name="Dodds P.N."/>
            <person name="Figueroa M."/>
        </authorList>
    </citation>
    <scope>NUCLEOTIDE SEQUENCE [LARGE SCALE GENOMIC DNA]</scope>
    <source>
        <strain evidence="2">21-0</strain>
    </source>
</reference>
<accession>A0A5B0QY74</accession>
<keyword evidence="1" id="KW-0812">Transmembrane</keyword>